<dbReference type="AlphaFoldDB" id="A0A4R0N8B6"/>
<name>A0A4R0N8B6_9SPHI</name>
<keyword evidence="2" id="KW-1185">Reference proteome</keyword>
<proteinExistence type="predicted"/>
<gene>
    <name evidence="1" type="ORF">EZ437_21425</name>
</gene>
<protein>
    <submittedName>
        <fullName evidence="1">Uncharacterized protein</fullName>
    </submittedName>
</protein>
<dbReference type="Proteomes" id="UP000293347">
    <property type="component" value="Unassembled WGS sequence"/>
</dbReference>
<dbReference type="RefSeq" id="WP_131598180.1">
    <property type="nucleotide sequence ID" value="NZ_SJSL01000013.1"/>
</dbReference>
<evidence type="ECO:0000313" key="2">
    <source>
        <dbReference type="Proteomes" id="UP000293347"/>
    </source>
</evidence>
<organism evidence="1 2">
    <name type="scientific">Pedobacter psychroterrae</name>
    <dbReference type="NCBI Taxonomy" id="2530453"/>
    <lineage>
        <taxon>Bacteria</taxon>
        <taxon>Pseudomonadati</taxon>
        <taxon>Bacteroidota</taxon>
        <taxon>Sphingobacteriia</taxon>
        <taxon>Sphingobacteriales</taxon>
        <taxon>Sphingobacteriaceae</taxon>
        <taxon>Pedobacter</taxon>
    </lineage>
</organism>
<dbReference type="OrthoDB" id="1027083at2"/>
<reference evidence="1 2" key="1">
    <citation type="submission" date="2019-02" db="EMBL/GenBank/DDBJ databases">
        <title>Pedobacter sp. RP-1-14 sp. nov., isolated from Arctic soil.</title>
        <authorList>
            <person name="Dahal R.H."/>
        </authorList>
    </citation>
    <scope>NUCLEOTIDE SEQUENCE [LARGE SCALE GENOMIC DNA]</scope>
    <source>
        <strain evidence="1 2">RP-1-14</strain>
    </source>
</reference>
<sequence length="97" mass="10824">MLTQDFDNKIGGSFYEDFVYGLSNTGRVYGTLRLTLTNAATGAVHIGGQTYIDEYDFKIDGRPFRNFATWLGRPGGEDNGRSFFIYGNGQLKVPVKK</sequence>
<comment type="caution">
    <text evidence="1">The sequence shown here is derived from an EMBL/GenBank/DDBJ whole genome shotgun (WGS) entry which is preliminary data.</text>
</comment>
<evidence type="ECO:0000313" key="1">
    <source>
        <dbReference type="EMBL" id="TCC96389.1"/>
    </source>
</evidence>
<dbReference type="EMBL" id="SJSL01000013">
    <property type="protein sequence ID" value="TCC96389.1"/>
    <property type="molecule type" value="Genomic_DNA"/>
</dbReference>
<accession>A0A4R0N8B6</accession>